<gene>
    <name evidence="2" type="ORF">GCM10007894_15280</name>
</gene>
<accession>A0AA37TS31</accession>
<dbReference type="Pfam" id="PF12146">
    <property type="entry name" value="Hydrolase_4"/>
    <property type="match status" value="1"/>
</dbReference>
<feature type="domain" description="Serine aminopeptidase S33" evidence="1">
    <location>
        <begin position="3"/>
        <end position="81"/>
    </location>
</feature>
<dbReference type="InterPro" id="IPR022742">
    <property type="entry name" value="Hydrolase_4"/>
</dbReference>
<dbReference type="SUPFAM" id="SSF53474">
    <property type="entry name" value="alpha/beta-Hydrolases"/>
    <property type="match status" value="1"/>
</dbReference>
<sequence>MVCDWRAHGSFQFKVGRKADFGYHQMVEDVKEIIDVGDQLFAGTRRVLMGHSLGGQVSALLIGRLNNHFDGLVMLASGSIYHKGWSGLDWLGVRFITYAFPVIANLVGYFPGKYVAFAGKEARSVINDWGRCGRTGEFRLVGTDFDYDNGMKTATPPVLAITVEGDVFATPNSSKQLIQKFSSKDVEMVHLASKQENIDKSLDHFNWAKYPQTVLPHIEAWMIQRKLVVN</sequence>
<comment type="caution">
    <text evidence="2">The sequence shown here is derived from an EMBL/GenBank/DDBJ whole genome shotgun (WGS) entry which is preliminary data.</text>
</comment>
<evidence type="ECO:0000259" key="1">
    <source>
        <dbReference type="Pfam" id="PF12146"/>
    </source>
</evidence>
<name>A0AA37TS31_9GAMM</name>
<evidence type="ECO:0000313" key="2">
    <source>
        <dbReference type="EMBL" id="GLS83551.1"/>
    </source>
</evidence>
<reference evidence="2 3" key="1">
    <citation type="journal article" date="2014" name="Int. J. Syst. Evol. Microbiol.">
        <title>Complete genome sequence of Corynebacterium casei LMG S-19264T (=DSM 44701T), isolated from a smear-ripened cheese.</title>
        <authorList>
            <consortium name="US DOE Joint Genome Institute (JGI-PGF)"/>
            <person name="Walter F."/>
            <person name="Albersmeier A."/>
            <person name="Kalinowski J."/>
            <person name="Ruckert C."/>
        </authorList>
    </citation>
    <scope>NUCLEOTIDE SEQUENCE [LARGE SCALE GENOMIC DNA]</scope>
    <source>
        <strain evidence="2 3">NBRC 112785</strain>
    </source>
</reference>
<dbReference type="InterPro" id="IPR029058">
    <property type="entry name" value="AB_hydrolase_fold"/>
</dbReference>
<keyword evidence="3" id="KW-1185">Reference proteome</keyword>
<dbReference type="AlphaFoldDB" id="A0AA37TS31"/>
<proteinExistence type="predicted"/>
<protein>
    <recommendedName>
        <fullName evidence="1">Serine aminopeptidase S33 domain-containing protein</fullName>
    </recommendedName>
</protein>
<dbReference type="Proteomes" id="UP001157439">
    <property type="component" value="Unassembled WGS sequence"/>
</dbReference>
<dbReference type="EMBL" id="BSPO01000003">
    <property type="protein sequence ID" value="GLS83551.1"/>
    <property type="molecule type" value="Genomic_DNA"/>
</dbReference>
<dbReference type="Gene3D" id="3.40.50.1820">
    <property type="entry name" value="alpha/beta hydrolase"/>
    <property type="match status" value="1"/>
</dbReference>
<organism evidence="2 3">
    <name type="scientific">Paraferrimonas haliotis</name>
    <dbReference type="NCBI Taxonomy" id="2013866"/>
    <lineage>
        <taxon>Bacteria</taxon>
        <taxon>Pseudomonadati</taxon>
        <taxon>Pseudomonadota</taxon>
        <taxon>Gammaproteobacteria</taxon>
        <taxon>Alteromonadales</taxon>
        <taxon>Ferrimonadaceae</taxon>
        <taxon>Paraferrimonas</taxon>
    </lineage>
</organism>
<evidence type="ECO:0000313" key="3">
    <source>
        <dbReference type="Proteomes" id="UP001157439"/>
    </source>
</evidence>